<evidence type="ECO:0000256" key="6">
    <source>
        <dbReference type="SAM" id="MobiDB-lite"/>
    </source>
</evidence>
<protein>
    <recommendedName>
        <fullName evidence="4">Large ribosomal subunit protein eL24</fullName>
    </recommendedName>
    <alternativeName>
        <fullName evidence="5">60S ribosomal protein L24</fullName>
    </alternativeName>
</protein>
<evidence type="ECO:0000313" key="8">
    <source>
        <dbReference type="Ensembl" id="ENSANAP00000039615.1"/>
    </source>
</evidence>
<name>A0A2K5F2E8_AOTNA</name>
<dbReference type="InterPro" id="IPR056366">
    <property type="entry name" value="Ribosomal_eL24"/>
</dbReference>
<dbReference type="PANTHER" id="PTHR10792">
    <property type="entry name" value="60S RIBOSOMAL PROTEIN L24"/>
    <property type="match status" value="1"/>
</dbReference>
<evidence type="ECO:0000256" key="5">
    <source>
        <dbReference type="ARBA" id="ARBA00041213"/>
    </source>
</evidence>
<reference evidence="8" key="2">
    <citation type="submission" date="2025-09" db="UniProtKB">
        <authorList>
            <consortium name="Ensembl"/>
        </authorList>
    </citation>
    <scope>IDENTIFICATION</scope>
</reference>
<dbReference type="InterPro" id="IPR038630">
    <property type="entry name" value="L24e/L24_sf"/>
</dbReference>
<dbReference type="GeneTree" id="ENSGT00950000183105"/>
<dbReference type="Gene3D" id="2.30.170.20">
    <property type="entry name" value="Ribosomal protein L24e"/>
    <property type="match status" value="1"/>
</dbReference>
<keyword evidence="9" id="KW-1185">Reference proteome</keyword>
<evidence type="ECO:0000259" key="7">
    <source>
        <dbReference type="Pfam" id="PF01246"/>
    </source>
</evidence>
<dbReference type="Gene3D" id="6.10.250.1270">
    <property type="match status" value="1"/>
</dbReference>
<keyword evidence="3" id="KW-0687">Ribonucleoprotein</keyword>
<dbReference type="AlphaFoldDB" id="A0A2K5F2E8"/>
<feature type="compositionally biased region" description="Basic and acidic residues" evidence="6">
    <location>
        <begin position="74"/>
        <end position="99"/>
    </location>
</feature>
<dbReference type="GO" id="GO:0003735">
    <property type="term" value="F:structural constituent of ribosome"/>
    <property type="evidence" value="ECO:0007669"/>
    <property type="project" value="InterPro"/>
</dbReference>
<feature type="domain" description="Large ribosomal subunit protein eL24-related N-terminal" evidence="7">
    <location>
        <begin position="7"/>
        <end position="35"/>
    </location>
</feature>
<dbReference type="Proteomes" id="UP000233020">
    <property type="component" value="Unplaced"/>
</dbReference>
<evidence type="ECO:0000256" key="3">
    <source>
        <dbReference type="ARBA" id="ARBA00023274"/>
    </source>
</evidence>
<dbReference type="Pfam" id="PF01246">
    <property type="entry name" value="Ribosomal_L24e"/>
    <property type="match status" value="1"/>
</dbReference>
<keyword evidence="2" id="KW-0689">Ribosomal protein</keyword>
<feature type="region of interest" description="Disordered" evidence="6">
    <location>
        <begin position="29"/>
        <end position="136"/>
    </location>
</feature>
<dbReference type="GO" id="GO:0003729">
    <property type="term" value="F:mRNA binding"/>
    <property type="evidence" value="ECO:0007669"/>
    <property type="project" value="TreeGrafter"/>
</dbReference>
<organism evidence="8 9">
    <name type="scientific">Aotus nancymaae</name>
    <name type="common">Ma's night monkey</name>
    <dbReference type="NCBI Taxonomy" id="37293"/>
    <lineage>
        <taxon>Eukaryota</taxon>
        <taxon>Metazoa</taxon>
        <taxon>Chordata</taxon>
        <taxon>Craniata</taxon>
        <taxon>Vertebrata</taxon>
        <taxon>Euteleostomi</taxon>
        <taxon>Mammalia</taxon>
        <taxon>Eutheria</taxon>
        <taxon>Euarchontoglires</taxon>
        <taxon>Primates</taxon>
        <taxon>Haplorrhini</taxon>
        <taxon>Platyrrhini</taxon>
        <taxon>Aotidae</taxon>
        <taxon>Aotus</taxon>
    </lineage>
</organism>
<dbReference type="Ensembl" id="ENSANAT00000057716.1">
    <property type="protein sequence ID" value="ENSANAP00000039615.1"/>
    <property type="gene ID" value="ENSANAG00000037198.1"/>
</dbReference>
<dbReference type="PANTHER" id="PTHR10792:SF1">
    <property type="entry name" value="RIBOSOMAL PROTEIN L24"/>
    <property type="match status" value="1"/>
</dbReference>
<accession>A0A2K5F2E8</accession>
<proteinExistence type="inferred from homology"/>
<sequence length="136" mass="15334">DSWTRRCYARTEGKVFQFLNAKCESAFLSKRNPQRKHKKGQSEEVQKKRTRGAVKFQRAITGASLANIMAKRNQKPEVRKPQEEQAIRASKEHTNKPDRNISNGIVGKSSAHGKVAESKHHLSPIPLDNGFKLSDA</sequence>
<dbReference type="InterPro" id="IPR000988">
    <property type="entry name" value="Ribosomal_eL24-rel_N"/>
</dbReference>
<evidence type="ECO:0000256" key="1">
    <source>
        <dbReference type="ARBA" id="ARBA00005647"/>
    </source>
</evidence>
<evidence type="ECO:0000313" key="9">
    <source>
        <dbReference type="Proteomes" id="UP000233020"/>
    </source>
</evidence>
<dbReference type="STRING" id="37293.ENSANAP00000039615"/>
<evidence type="ECO:0000256" key="4">
    <source>
        <dbReference type="ARBA" id="ARBA00040612"/>
    </source>
</evidence>
<dbReference type="GO" id="GO:0022625">
    <property type="term" value="C:cytosolic large ribosomal subunit"/>
    <property type="evidence" value="ECO:0007669"/>
    <property type="project" value="TreeGrafter"/>
</dbReference>
<reference evidence="8" key="1">
    <citation type="submission" date="2025-08" db="UniProtKB">
        <authorList>
            <consortium name="Ensembl"/>
        </authorList>
    </citation>
    <scope>IDENTIFICATION</scope>
</reference>
<comment type="similarity">
    <text evidence="1">Belongs to the eukaryotic ribosomal protein eL24 family.</text>
</comment>
<dbReference type="GO" id="GO:0002181">
    <property type="term" value="P:cytoplasmic translation"/>
    <property type="evidence" value="ECO:0007669"/>
    <property type="project" value="TreeGrafter"/>
</dbReference>
<evidence type="ECO:0000256" key="2">
    <source>
        <dbReference type="ARBA" id="ARBA00022980"/>
    </source>
</evidence>